<dbReference type="EMBL" id="AZEE01000027">
    <property type="protein sequence ID" value="KRK98736.1"/>
    <property type="molecule type" value="Genomic_DNA"/>
</dbReference>
<dbReference type="PATRIC" id="fig|1423776.4.peg.477"/>
<sequence>MQFERMIVMLLDHAEVETIAVQLVNVSESSMTAKTETNEIIKIKPSETAKKDHSFWQSMKDIAQAKIWLPVTKGTHQLLQYDWLSAMPAM</sequence>
<evidence type="ECO:0000313" key="1">
    <source>
        <dbReference type="EMBL" id="KRK98736.1"/>
    </source>
</evidence>
<comment type="caution">
    <text evidence="1">The sequence shown here is derived from an EMBL/GenBank/DDBJ whole genome shotgun (WGS) entry which is preliminary data.</text>
</comment>
<dbReference type="RefSeq" id="WP_235805639.1">
    <property type="nucleotide sequence ID" value="NZ_AZEE01000027.1"/>
</dbReference>
<dbReference type="AlphaFoldDB" id="A0A0R1LTE4"/>
<proteinExistence type="predicted"/>
<organism evidence="1 2">
    <name type="scientific">Secundilactobacillus odoratitofui DSM 19909 = JCM 15043</name>
    <dbReference type="NCBI Taxonomy" id="1423776"/>
    <lineage>
        <taxon>Bacteria</taxon>
        <taxon>Bacillati</taxon>
        <taxon>Bacillota</taxon>
        <taxon>Bacilli</taxon>
        <taxon>Lactobacillales</taxon>
        <taxon>Lactobacillaceae</taxon>
        <taxon>Secundilactobacillus</taxon>
    </lineage>
</organism>
<dbReference type="Proteomes" id="UP000051160">
    <property type="component" value="Unassembled WGS sequence"/>
</dbReference>
<gene>
    <name evidence="1" type="ORF">FD04_GL000472</name>
</gene>
<accession>A0A0R1LTE4</accession>
<protein>
    <submittedName>
        <fullName evidence="1">Uncharacterized protein</fullName>
    </submittedName>
</protein>
<evidence type="ECO:0000313" key="2">
    <source>
        <dbReference type="Proteomes" id="UP000051160"/>
    </source>
</evidence>
<dbReference type="STRING" id="1423776.FD04_GL000472"/>
<reference evidence="1 2" key="1">
    <citation type="journal article" date="2015" name="Genome Announc.">
        <title>Expanding the biotechnology potential of lactobacilli through comparative genomics of 213 strains and associated genera.</title>
        <authorList>
            <person name="Sun Z."/>
            <person name="Harris H.M."/>
            <person name="McCann A."/>
            <person name="Guo C."/>
            <person name="Argimon S."/>
            <person name="Zhang W."/>
            <person name="Yang X."/>
            <person name="Jeffery I.B."/>
            <person name="Cooney J.C."/>
            <person name="Kagawa T.F."/>
            <person name="Liu W."/>
            <person name="Song Y."/>
            <person name="Salvetti E."/>
            <person name="Wrobel A."/>
            <person name="Rasinkangas P."/>
            <person name="Parkhill J."/>
            <person name="Rea M.C."/>
            <person name="O'Sullivan O."/>
            <person name="Ritari J."/>
            <person name="Douillard F.P."/>
            <person name="Paul Ross R."/>
            <person name="Yang R."/>
            <person name="Briner A.E."/>
            <person name="Felis G.E."/>
            <person name="de Vos W.M."/>
            <person name="Barrangou R."/>
            <person name="Klaenhammer T.R."/>
            <person name="Caufield P.W."/>
            <person name="Cui Y."/>
            <person name="Zhang H."/>
            <person name="O'Toole P.W."/>
        </authorList>
    </citation>
    <scope>NUCLEOTIDE SEQUENCE [LARGE SCALE GENOMIC DNA]</scope>
    <source>
        <strain evidence="1 2">DSM 19909</strain>
    </source>
</reference>
<name>A0A0R1LTE4_9LACO</name>
<keyword evidence="2" id="KW-1185">Reference proteome</keyword>